<accession>A0ABW4R7K6</accession>
<keyword evidence="2" id="KW-1185">Reference proteome</keyword>
<dbReference type="RefSeq" id="WP_379142469.1">
    <property type="nucleotide sequence ID" value="NZ_JBHUEN010000027.1"/>
</dbReference>
<sequence>MTQVNPQKKIDDRAFPIRMKLKVPANGFGPVSDEMYLWLDNFIGFTNYARHGGLGAQGNRTAVLYFRHPRDAVAFLDAFPGLELADRTDAGYWSPNVPFRWH</sequence>
<dbReference type="Proteomes" id="UP001597213">
    <property type="component" value="Unassembled WGS sequence"/>
</dbReference>
<reference evidence="2" key="1">
    <citation type="journal article" date="2019" name="Int. J. Syst. Evol. Microbiol.">
        <title>The Global Catalogue of Microorganisms (GCM) 10K type strain sequencing project: providing services to taxonomists for standard genome sequencing and annotation.</title>
        <authorList>
            <consortium name="The Broad Institute Genomics Platform"/>
            <consortium name="The Broad Institute Genome Sequencing Center for Infectious Disease"/>
            <person name="Wu L."/>
            <person name="Ma J."/>
        </authorList>
    </citation>
    <scope>NUCLEOTIDE SEQUENCE [LARGE SCALE GENOMIC DNA]</scope>
    <source>
        <strain evidence="2">CCUG 56029</strain>
    </source>
</reference>
<name>A0ABW4R7K6_9RHOB</name>
<comment type="caution">
    <text evidence="1">The sequence shown here is derived from an EMBL/GenBank/DDBJ whole genome shotgun (WGS) entry which is preliminary data.</text>
</comment>
<dbReference type="EMBL" id="JBHUEN010000027">
    <property type="protein sequence ID" value="MFD1882100.1"/>
    <property type="molecule type" value="Genomic_DNA"/>
</dbReference>
<organism evidence="1 2">
    <name type="scientific">Paracoccus pacificus</name>
    <dbReference type="NCBI Taxonomy" id="1463598"/>
    <lineage>
        <taxon>Bacteria</taxon>
        <taxon>Pseudomonadati</taxon>
        <taxon>Pseudomonadota</taxon>
        <taxon>Alphaproteobacteria</taxon>
        <taxon>Rhodobacterales</taxon>
        <taxon>Paracoccaceae</taxon>
        <taxon>Paracoccus</taxon>
    </lineage>
</organism>
<proteinExistence type="predicted"/>
<evidence type="ECO:0000313" key="1">
    <source>
        <dbReference type="EMBL" id="MFD1882100.1"/>
    </source>
</evidence>
<gene>
    <name evidence="1" type="ORF">ACFSCT_10285</name>
</gene>
<protein>
    <submittedName>
        <fullName evidence="1">Uncharacterized protein</fullName>
    </submittedName>
</protein>
<evidence type="ECO:0000313" key="2">
    <source>
        <dbReference type="Proteomes" id="UP001597213"/>
    </source>
</evidence>